<sequence>MKKEFIIKRTPLQKIVLNKSNFEIINDQYKEESGIFLYSKLYDIEFREKSIDLPNTVAFSLLSIFLPGRTSGIMKYRERIRMNYNGKERKFPLFDFDKGVVMEAIAEIKKHIDPKYTNNKETFNSPV</sequence>
<dbReference type="KEGG" id="fek:C1H87_14160"/>
<protein>
    <submittedName>
        <fullName evidence="1">Uncharacterized protein</fullName>
    </submittedName>
</protein>
<gene>
    <name evidence="1" type="ORF">C1H87_14160</name>
</gene>
<name>A0A2K9PRV5_9FLAO</name>
<dbReference type="RefSeq" id="WP_102756438.1">
    <property type="nucleotide sequence ID" value="NZ_CP025791.1"/>
</dbReference>
<dbReference type="Proteomes" id="UP000235826">
    <property type="component" value="Chromosome"/>
</dbReference>
<dbReference type="AlphaFoldDB" id="A0A2K9PRV5"/>
<evidence type="ECO:0000313" key="1">
    <source>
        <dbReference type="EMBL" id="AUP79785.1"/>
    </source>
</evidence>
<dbReference type="EMBL" id="CP025791">
    <property type="protein sequence ID" value="AUP79785.1"/>
    <property type="molecule type" value="Genomic_DNA"/>
</dbReference>
<keyword evidence="2" id="KW-1185">Reference proteome</keyword>
<evidence type="ECO:0000313" key="2">
    <source>
        <dbReference type="Proteomes" id="UP000235826"/>
    </source>
</evidence>
<accession>A0A2K9PRV5</accession>
<organism evidence="1 2">
    <name type="scientific">Flavivirga eckloniae</name>
    <dbReference type="NCBI Taxonomy" id="1803846"/>
    <lineage>
        <taxon>Bacteria</taxon>
        <taxon>Pseudomonadati</taxon>
        <taxon>Bacteroidota</taxon>
        <taxon>Flavobacteriia</taxon>
        <taxon>Flavobacteriales</taxon>
        <taxon>Flavobacteriaceae</taxon>
        <taxon>Flavivirga</taxon>
    </lineage>
</organism>
<reference evidence="1 2" key="1">
    <citation type="submission" date="2018-01" db="EMBL/GenBank/DDBJ databases">
        <title>Complete genome sequence of Flavivirga eckloniae ECD14 isolated from seaweed Ecklonia cava.</title>
        <authorList>
            <person name="Lee J.H."/>
            <person name="Baik K.S."/>
            <person name="Seong C.N."/>
        </authorList>
    </citation>
    <scope>NUCLEOTIDE SEQUENCE [LARGE SCALE GENOMIC DNA]</scope>
    <source>
        <strain evidence="1 2">ECD14</strain>
    </source>
</reference>
<proteinExistence type="predicted"/>